<dbReference type="InterPro" id="IPR011059">
    <property type="entry name" value="Metal-dep_hydrolase_composite"/>
</dbReference>
<dbReference type="GO" id="GO:0006146">
    <property type="term" value="P:adenine catabolic process"/>
    <property type="evidence" value="ECO:0007669"/>
    <property type="project" value="InterPro"/>
</dbReference>
<comment type="similarity">
    <text evidence="1 6">Belongs to the metallo-dependent hydrolases superfamily. Adenine deaminase family.</text>
</comment>
<feature type="domain" description="Adenine deaminase C-terminal" evidence="8">
    <location>
        <begin position="393"/>
        <end position="561"/>
    </location>
</feature>
<dbReference type="CDD" id="cd01295">
    <property type="entry name" value="AdeC"/>
    <property type="match status" value="1"/>
</dbReference>
<dbReference type="Proteomes" id="UP000199602">
    <property type="component" value="Unassembled WGS sequence"/>
</dbReference>
<keyword evidence="4 6" id="KW-0464">Manganese</keyword>
<proteinExistence type="inferred from homology"/>
<gene>
    <name evidence="6" type="primary">ade</name>
    <name evidence="9" type="ORF">SAMN04488516_101263</name>
</gene>
<dbReference type="AlphaFoldDB" id="A0A1H0A2T7"/>
<dbReference type="NCBIfam" id="TIGR01178">
    <property type="entry name" value="ade"/>
    <property type="match status" value="1"/>
</dbReference>
<dbReference type="InterPro" id="IPR006679">
    <property type="entry name" value="Adenine_deam"/>
</dbReference>
<reference evidence="9 10" key="1">
    <citation type="submission" date="2016-10" db="EMBL/GenBank/DDBJ databases">
        <authorList>
            <person name="de Groot N.N."/>
        </authorList>
    </citation>
    <scope>NUCLEOTIDE SEQUENCE [LARGE SCALE GENOMIC DNA]</scope>
    <source>
        <strain evidence="9 10">DSM 15269</strain>
    </source>
</reference>
<dbReference type="GO" id="GO:0000034">
    <property type="term" value="F:adenine deaminase activity"/>
    <property type="evidence" value="ECO:0007669"/>
    <property type="project" value="UniProtKB-UniRule"/>
</dbReference>
<dbReference type="Pfam" id="PF01979">
    <property type="entry name" value="Amidohydro_1"/>
    <property type="match status" value="1"/>
</dbReference>
<evidence type="ECO:0000256" key="6">
    <source>
        <dbReference type="HAMAP-Rule" id="MF_01518"/>
    </source>
</evidence>
<dbReference type="SUPFAM" id="SSF51556">
    <property type="entry name" value="Metallo-dependent hydrolases"/>
    <property type="match status" value="1"/>
</dbReference>
<evidence type="ECO:0000313" key="9">
    <source>
        <dbReference type="EMBL" id="SDN27878.1"/>
    </source>
</evidence>
<protein>
    <recommendedName>
        <fullName evidence="2 6">Adenine deaminase</fullName>
        <shortName evidence="6">Adenase</shortName>
        <shortName evidence="6">Adenine aminase</shortName>
        <ecNumber evidence="2 6">3.5.4.2</ecNumber>
    </recommendedName>
</protein>
<evidence type="ECO:0000259" key="7">
    <source>
        <dbReference type="Pfam" id="PF01979"/>
    </source>
</evidence>
<dbReference type="OrthoDB" id="9775607at2"/>
<evidence type="ECO:0000256" key="5">
    <source>
        <dbReference type="ARBA" id="ARBA00047720"/>
    </source>
</evidence>
<dbReference type="RefSeq" id="WP_092062190.1">
    <property type="nucleotide sequence ID" value="NZ_FNIN01000001.1"/>
</dbReference>
<sequence>MNNYVKMLEVARGEAPADLVLKNVQLINVLSGEIYSEDIAIYKDMIVGVGKDYKGKEELDYKGKYACPGFIEGHIHIESSFLSPWEFAKIVGKWGTCCVVCDPHEIANVLGIEGIEIFIKATDKLPVDFYFMASSCVPASHLETSGAILDVKDIKYLFKKYPQKVLGLAEMMNFPGTYLGNKEVLDKLKQAENKIIDGHAPLLGGKNLNAYILAGPKSDHECLKQEEALEKLRKGMTIFIREGSTEKNLKDLIPIVNFKNGENFCLVTDDKHADELFQYGHINYNVKKAIDNGLNPILAIKMATINPARYFGLKKYGAIAPGYYANIVILDNLKEFNIVDVYLKGKKYSSLDFIKYKYNSSTNILNCPKLNLDDFKIIPQGDQLKVIKIIPHQIITEQIIVKPKIENNNVVSNINEDIIKLAVIERHKNTGNIGLGFVKGLKLKKGAIASTIAHDSHNLVVAGCNDKDMLFAANYLRDQGGGIVFVEGQKVISFLSLPFAGLMSLENIENVVNKLLEIDDTLQKVSSLGSKIFMHLSFLALPVIPKLKLTDKGLVDVEKFEVVSLFV</sequence>
<evidence type="ECO:0000313" key="10">
    <source>
        <dbReference type="Proteomes" id="UP000199602"/>
    </source>
</evidence>
<evidence type="ECO:0000256" key="4">
    <source>
        <dbReference type="ARBA" id="ARBA00023211"/>
    </source>
</evidence>
<evidence type="ECO:0000256" key="3">
    <source>
        <dbReference type="ARBA" id="ARBA00022801"/>
    </source>
</evidence>
<dbReference type="InterPro" id="IPR026912">
    <property type="entry name" value="Adenine_deam_C"/>
</dbReference>
<dbReference type="SUPFAM" id="SSF51338">
    <property type="entry name" value="Composite domain of metallo-dependent hydrolases"/>
    <property type="match status" value="1"/>
</dbReference>
<dbReference type="STRING" id="206665.SAMN04488516_101263"/>
<comment type="cofactor">
    <cofactor evidence="6">
        <name>Mn(2+)</name>
        <dbReference type="ChEBI" id="CHEBI:29035"/>
    </cofactor>
</comment>
<evidence type="ECO:0000256" key="1">
    <source>
        <dbReference type="ARBA" id="ARBA00006773"/>
    </source>
</evidence>
<organism evidence="9 10">
    <name type="scientific">Desulfonauticus submarinus</name>
    <dbReference type="NCBI Taxonomy" id="206665"/>
    <lineage>
        <taxon>Bacteria</taxon>
        <taxon>Pseudomonadati</taxon>
        <taxon>Thermodesulfobacteriota</taxon>
        <taxon>Desulfovibrionia</taxon>
        <taxon>Desulfovibrionales</taxon>
        <taxon>Desulfonauticaceae</taxon>
        <taxon>Desulfonauticus</taxon>
    </lineage>
</organism>
<evidence type="ECO:0000256" key="2">
    <source>
        <dbReference type="ARBA" id="ARBA00012782"/>
    </source>
</evidence>
<dbReference type="InterPro" id="IPR006680">
    <property type="entry name" value="Amidohydro-rel"/>
</dbReference>
<dbReference type="Gene3D" id="2.30.40.10">
    <property type="entry name" value="Urease, subunit C, domain 1"/>
    <property type="match status" value="1"/>
</dbReference>
<dbReference type="InterPro" id="IPR032466">
    <property type="entry name" value="Metal_Hydrolase"/>
</dbReference>
<dbReference type="EC" id="3.5.4.2" evidence="2 6"/>
<dbReference type="PANTHER" id="PTHR11113">
    <property type="entry name" value="N-ACETYLGLUCOSAMINE-6-PHOSPHATE DEACETYLASE"/>
    <property type="match status" value="1"/>
</dbReference>
<dbReference type="EMBL" id="FNIN01000001">
    <property type="protein sequence ID" value="SDN27878.1"/>
    <property type="molecule type" value="Genomic_DNA"/>
</dbReference>
<name>A0A1H0A2T7_9BACT</name>
<feature type="domain" description="Amidohydrolase-related" evidence="7">
    <location>
        <begin position="66"/>
        <end position="346"/>
    </location>
</feature>
<comment type="catalytic activity">
    <reaction evidence="5 6">
        <text>adenine + H2O + H(+) = hypoxanthine + NH4(+)</text>
        <dbReference type="Rhea" id="RHEA:23688"/>
        <dbReference type="ChEBI" id="CHEBI:15377"/>
        <dbReference type="ChEBI" id="CHEBI:15378"/>
        <dbReference type="ChEBI" id="CHEBI:16708"/>
        <dbReference type="ChEBI" id="CHEBI:17368"/>
        <dbReference type="ChEBI" id="CHEBI:28938"/>
        <dbReference type="EC" id="3.5.4.2"/>
    </reaction>
</comment>
<dbReference type="PANTHER" id="PTHR11113:SF2">
    <property type="entry name" value="ADENINE DEAMINASE"/>
    <property type="match status" value="1"/>
</dbReference>
<keyword evidence="10" id="KW-1185">Reference proteome</keyword>
<dbReference type="HAMAP" id="MF_01518">
    <property type="entry name" value="Adenine_deamin"/>
    <property type="match status" value="1"/>
</dbReference>
<evidence type="ECO:0000259" key="8">
    <source>
        <dbReference type="Pfam" id="PF13382"/>
    </source>
</evidence>
<dbReference type="Gene3D" id="3.20.20.140">
    <property type="entry name" value="Metal-dependent hydrolases"/>
    <property type="match status" value="1"/>
</dbReference>
<keyword evidence="3 6" id="KW-0378">Hydrolase</keyword>
<dbReference type="Pfam" id="PF13382">
    <property type="entry name" value="Adenine_deam_C"/>
    <property type="match status" value="1"/>
</dbReference>
<accession>A0A1H0A2T7</accession>